<keyword evidence="16" id="KW-1185">Reference proteome</keyword>
<keyword evidence="7" id="KW-0547">Nucleotide-binding</keyword>
<dbReference type="InterPro" id="IPR040442">
    <property type="entry name" value="Pyrv_kinase-like_dom_sf"/>
</dbReference>
<keyword evidence="5" id="KW-0808">Transferase</keyword>
<dbReference type="EC" id="2.7.1.40" evidence="4"/>
<keyword evidence="9" id="KW-0067">ATP-binding</keyword>
<proteinExistence type="inferred from homology"/>
<evidence type="ECO:0000256" key="7">
    <source>
        <dbReference type="ARBA" id="ARBA00022741"/>
    </source>
</evidence>
<dbReference type="GO" id="GO:0030955">
    <property type="term" value="F:potassium ion binding"/>
    <property type="evidence" value="ECO:0007669"/>
    <property type="project" value="InterPro"/>
</dbReference>
<dbReference type="InterPro" id="IPR011037">
    <property type="entry name" value="Pyrv_Knase-like_insert_dom_sf"/>
</dbReference>
<organism evidence="15 16">
    <name type="scientific">Hydatigena taeniaeformis</name>
    <name type="common">Feline tapeworm</name>
    <name type="synonym">Taenia taeniaeformis</name>
    <dbReference type="NCBI Taxonomy" id="6205"/>
    <lineage>
        <taxon>Eukaryota</taxon>
        <taxon>Metazoa</taxon>
        <taxon>Spiralia</taxon>
        <taxon>Lophotrochozoa</taxon>
        <taxon>Platyhelminthes</taxon>
        <taxon>Cestoda</taxon>
        <taxon>Eucestoda</taxon>
        <taxon>Cyclophyllidea</taxon>
        <taxon>Taeniidae</taxon>
        <taxon>Hydatigera</taxon>
    </lineage>
</organism>
<dbReference type="Gene3D" id="3.20.20.60">
    <property type="entry name" value="Phosphoenolpyruvate-binding domains"/>
    <property type="match status" value="1"/>
</dbReference>
<feature type="domain" description="Pyruvate kinase barrel" evidence="14">
    <location>
        <begin position="4"/>
        <end position="105"/>
    </location>
</feature>
<evidence type="ECO:0000313" key="15">
    <source>
        <dbReference type="EMBL" id="VDM27147.1"/>
    </source>
</evidence>
<comment type="cofactor">
    <cofactor evidence="1">
        <name>K(+)</name>
        <dbReference type="ChEBI" id="CHEBI:29103"/>
    </cofactor>
</comment>
<protein>
    <recommendedName>
        <fullName evidence="4">pyruvate kinase</fullName>
        <ecNumber evidence="4">2.7.1.40</ecNumber>
    </recommendedName>
</protein>
<dbReference type="FunFam" id="2.40.33.10:FF:000001">
    <property type="entry name" value="Pyruvate kinase"/>
    <property type="match status" value="1"/>
</dbReference>
<comment type="catalytic activity">
    <reaction evidence="13">
        <text>pyruvate + ATP = phosphoenolpyruvate + ADP + H(+)</text>
        <dbReference type="Rhea" id="RHEA:18157"/>
        <dbReference type="ChEBI" id="CHEBI:15361"/>
        <dbReference type="ChEBI" id="CHEBI:15378"/>
        <dbReference type="ChEBI" id="CHEBI:30616"/>
        <dbReference type="ChEBI" id="CHEBI:58702"/>
        <dbReference type="ChEBI" id="CHEBI:456216"/>
        <dbReference type="EC" id="2.7.1.40"/>
    </reaction>
    <physiologicalReaction direction="right-to-left" evidence="13">
        <dbReference type="Rhea" id="RHEA:18159"/>
    </physiologicalReaction>
</comment>
<dbReference type="GO" id="GO:0004743">
    <property type="term" value="F:pyruvate kinase activity"/>
    <property type="evidence" value="ECO:0007669"/>
    <property type="project" value="UniProtKB-EC"/>
</dbReference>
<evidence type="ECO:0000256" key="5">
    <source>
        <dbReference type="ARBA" id="ARBA00022679"/>
    </source>
</evidence>
<evidence type="ECO:0000256" key="4">
    <source>
        <dbReference type="ARBA" id="ARBA00012142"/>
    </source>
</evidence>
<evidence type="ECO:0000256" key="11">
    <source>
        <dbReference type="ARBA" id="ARBA00023152"/>
    </source>
</evidence>
<keyword evidence="12" id="KW-0670">Pyruvate</keyword>
<dbReference type="GO" id="GO:0016301">
    <property type="term" value="F:kinase activity"/>
    <property type="evidence" value="ECO:0007669"/>
    <property type="project" value="UniProtKB-KW"/>
</dbReference>
<evidence type="ECO:0000256" key="10">
    <source>
        <dbReference type="ARBA" id="ARBA00022842"/>
    </source>
</evidence>
<sequence>MGFGDKVRLTSNKEFENKCSKSMIYVDYERIVHVLHEGSKVFIDDGLICLVVQQKGPNYLDCVVENGGKLGSRKGVNLPGAPVDLPSMSEKDKEDLQFAVDNNVGVDEFIPDLA</sequence>
<dbReference type="InterPro" id="IPR001697">
    <property type="entry name" value="Pyr_Knase"/>
</dbReference>
<evidence type="ECO:0000256" key="2">
    <source>
        <dbReference type="ARBA" id="ARBA00004997"/>
    </source>
</evidence>
<evidence type="ECO:0000256" key="8">
    <source>
        <dbReference type="ARBA" id="ARBA00022777"/>
    </source>
</evidence>
<evidence type="ECO:0000256" key="13">
    <source>
        <dbReference type="ARBA" id="ARBA00048967"/>
    </source>
</evidence>
<dbReference type="OrthoDB" id="108365at2759"/>
<dbReference type="PANTHER" id="PTHR11817">
    <property type="entry name" value="PYRUVATE KINASE"/>
    <property type="match status" value="1"/>
</dbReference>
<dbReference type="InterPro" id="IPR015806">
    <property type="entry name" value="Pyrv_Knase_insert_dom_sf"/>
</dbReference>
<comment type="similarity">
    <text evidence="3">Belongs to the pyruvate kinase family.</text>
</comment>
<dbReference type="AlphaFoldDB" id="A0A3P7FFP7"/>
<evidence type="ECO:0000256" key="9">
    <source>
        <dbReference type="ARBA" id="ARBA00022840"/>
    </source>
</evidence>
<dbReference type="Gene3D" id="2.40.33.10">
    <property type="entry name" value="PK beta-barrel domain-like"/>
    <property type="match status" value="1"/>
</dbReference>
<dbReference type="GO" id="GO:0005524">
    <property type="term" value="F:ATP binding"/>
    <property type="evidence" value="ECO:0007669"/>
    <property type="project" value="UniProtKB-KW"/>
</dbReference>
<evidence type="ECO:0000256" key="1">
    <source>
        <dbReference type="ARBA" id="ARBA00001958"/>
    </source>
</evidence>
<dbReference type="EMBL" id="UYWX01007823">
    <property type="protein sequence ID" value="VDM27147.1"/>
    <property type="molecule type" value="Genomic_DNA"/>
</dbReference>
<evidence type="ECO:0000256" key="3">
    <source>
        <dbReference type="ARBA" id="ARBA00008663"/>
    </source>
</evidence>
<dbReference type="SUPFAM" id="SSF50800">
    <property type="entry name" value="PK beta-barrel domain-like"/>
    <property type="match status" value="1"/>
</dbReference>
<dbReference type="Proteomes" id="UP000274429">
    <property type="component" value="Unassembled WGS sequence"/>
</dbReference>
<name>A0A3P7FFP7_HYDTA</name>
<dbReference type="Pfam" id="PF00224">
    <property type="entry name" value="PK"/>
    <property type="match status" value="1"/>
</dbReference>
<gene>
    <name evidence="15" type="ORF">TTAC_LOCUS5520</name>
</gene>
<keyword evidence="10" id="KW-0460">Magnesium</keyword>
<evidence type="ECO:0000313" key="16">
    <source>
        <dbReference type="Proteomes" id="UP000274429"/>
    </source>
</evidence>
<accession>A0A3P7FFP7</accession>
<reference evidence="15 16" key="1">
    <citation type="submission" date="2018-11" db="EMBL/GenBank/DDBJ databases">
        <authorList>
            <consortium name="Pathogen Informatics"/>
        </authorList>
    </citation>
    <scope>NUCLEOTIDE SEQUENCE [LARGE SCALE GENOMIC DNA]</scope>
</reference>
<keyword evidence="8" id="KW-0418">Kinase</keyword>
<evidence type="ECO:0000256" key="12">
    <source>
        <dbReference type="ARBA" id="ARBA00023317"/>
    </source>
</evidence>
<evidence type="ECO:0000259" key="14">
    <source>
        <dbReference type="Pfam" id="PF00224"/>
    </source>
</evidence>
<keyword evidence="6" id="KW-0479">Metal-binding</keyword>
<keyword evidence="11" id="KW-0324">Glycolysis</keyword>
<evidence type="ECO:0000256" key="6">
    <source>
        <dbReference type="ARBA" id="ARBA00022723"/>
    </source>
</evidence>
<dbReference type="GO" id="GO:0000287">
    <property type="term" value="F:magnesium ion binding"/>
    <property type="evidence" value="ECO:0007669"/>
    <property type="project" value="InterPro"/>
</dbReference>
<dbReference type="InterPro" id="IPR015793">
    <property type="entry name" value="Pyrv_Knase_brl"/>
</dbReference>
<comment type="pathway">
    <text evidence="2">Carbohydrate degradation; glycolysis; pyruvate from D-glyceraldehyde 3-phosphate: step 5/5.</text>
</comment>